<dbReference type="PRINTS" id="PR00368">
    <property type="entry name" value="FADPNR"/>
</dbReference>
<dbReference type="InterPro" id="IPR017224">
    <property type="entry name" value="Opine_Oxase_asu/HCN_bsu"/>
</dbReference>
<dbReference type="GO" id="GO:0016491">
    <property type="term" value="F:oxidoreductase activity"/>
    <property type="evidence" value="ECO:0007669"/>
    <property type="project" value="UniProtKB-KW"/>
</dbReference>
<dbReference type="CDD" id="cd19946">
    <property type="entry name" value="GlpA-like_Fer2_BFD-like"/>
    <property type="match status" value="1"/>
</dbReference>
<keyword evidence="5" id="KW-1185">Reference proteome</keyword>
<feature type="domain" description="FAD/NAD(P)-binding" evidence="2">
    <location>
        <begin position="20"/>
        <end position="320"/>
    </location>
</feature>
<dbReference type="InterPro" id="IPR036188">
    <property type="entry name" value="FAD/NAD-bd_sf"/>
</dbReference>
<dbReference type="PRINTS" id="PR00411">
    <property type="entry name" value="PNDRDTASEI"/>
</dbReference>
<evidence type="ECO:0000256" key="1">
    <source>
        <dbReference type="ARBA" id="ARBA00023002"/>
    </source>
</evidence>
<proteinExistence type="predicted"/>
<dbReference type="Proteomes" id="UP000640333">
    <property type="component" value="Unassembled WGS sequence"/>
</dbReference>
<dbReference type="AlphaFoldDB" id="A0A8J7FDJ6"/>
<dbReference type="EMBL" id="JADEYS010000012">
    <property type="protein sequence ID" value="MBE9398077.1"/>
    <property type="molecule type" value="Genomic_DNA"/>
</dbReference>
<protein>
    <submittedName>
        <fullName evidence="4">NAD(P)/FAD-dependent oxidoreductase</fullName>
    </submittedName>
</protein>
<name>A0A8J7FDJ6_9GAMM</name>
<dbReference type="InterPro" id="IPR051691">
    <property type="entry name" value="Metab_Enz_Cyan_OpOx_G3PDH"/>
</dbReference>
<evidence type="ECO:0000259" key="2">
    <source>
        <dbReference type="Pfam" id="PF07992"/>
    </source>
</evidence>
<evidence type="ECO:0000313" key="5">
    <source>
        <dbReference type="Proteomes" id="UP000640333"/>
    </source>
</evidence>
<dbReference type="PANTHER" id="PTHR42949:SF3">
    <property type="entry name" value="ANAEROBIC GLYCEROL-3-PHOSPHATE DEHYDROGENASE SUBUNIT B"/>
    <property type="match status" value="1"/>
</dbReference>
<dbReference type="InterPro" id="IPR041117">
    <property type="entry name" value="SoxA_A3"/>
</dbReference>
<dbReference type="Gene3D" id="1.10.10.1100">
    <property type="entry name" value="BFD-like [2Fe-2S]-binding domain"/>
    <property type="match status" value="1"/>
</dbReference>
<dbReference type="Gene3D" id="3.50.50.60">
    <property type="entry name" value="FAD/NAD(P)-binding domain"/>
    <property type="match status" value="2"/>
</dbReference>
<keyword evidence="1" id="KW-0560">Oxidoreductase</keyword>
<dbReference type="PIRSF" id="PIRSF037495">
    <property type="entry name" value="Opine_OX_OoxA/HcnB"/>
    <property type="match status" value="1"/>
</dbReference>
<dbReference type="InterPro" id="IPR023753">
    <property type="entry name" value="FAD/NAD-binding_dom"/>
</dbReference>
<sequence length="487" mass="52788">MNIYSPSDDSPNEFNPGSSYDIAIIGAGPAGMSAAITAADAGATVVVLDDKPQPGGQIYRKVTSSPLTQPEALGEDYLKGAKLVEAFQNCNAEHLHGASVWHVGDNGEVLFSRDGGTQSLTARELIISGGAMERPFPIPGWHLPGVMSAGSAQVMLKSDGLVRDNAVFVGTGPLLYLIVAQYLRLGVPVKALIDTTPKSAYIDSMKEISGTLSAPKMVSKGLLLLNEIRKAGVPVYRFAKDLEITGESAATGLKFTSGHEGRQIEADHIFLHQGVIPNLNLTRALGLEHDWCEQQLCWKPKLNRWGQSSVPTISVAGDGSGIVGADGAALMGKLVALNQLQRHHQISAEERDQQARPLFRELEKLNKFRRFIDRLYRPIDAHRIPDAPDTVVCRCEERTVADLQRGFELGASGPQDLKGMTRCGMGPCQGRQCGHTVSELLAQWRDTTVDQVGYYRLRSPMRLLNLTELGQFSRVEPAQQSNTGAKS</sequence>
<dbReference type="Pfam" id="PF17806">
    <property type="entry name" value="SO_alpha_A3"/>
    <property type="match status" value="1"/>
</dbReference>
<feature type="domain" description="SoxA A3" evidence="3">
    <location>
        <begin position="396"/>
        <end position="469"/>
    </location>
</feature>
<organism evidence="4 5">
    <name type="scientific">Pontibacterium sinense</name>
    <dbReference type="NCBI Taxonomy" id="2781979"/>
    <lineage>
        <taxon>Bacteria</taxon>
        <taxon>Pseudomonadati</taxon>
        <taxon>Pseudomonadota</taxon>
        <taxon>Gammaproteobacteria</taxon>
        <taxon>Oceanospirillales</taxon>
        <taxon>Oceanospirillaceae</taxon>
        <taxon>Pontibacterium</taxon>
    </lineage>
</organism>
<dbReference type="SUPFAM" id="SSF51905">
    <property type="entry name" value="FAD/NAD(P)-binding domain"/>
    <property type="match status" value="1"/>
</dbReference>
<dbReference type="Pfam" id="PF07992">
    <property type="entry name" value="Pyr_redox_2"/>
    <property type="match status" value="1"/>
</dbReference>
<gene>
    <name evidence="4" type="ORF">IOQ59_12485</name>
</gene>
<evidence type="ECO:0000313" key="4">
    <source>
        <dbReference type="EMBL" id="MBE9398077.1"/>
    </source>
</evidence>
<dbReference type="InterPro" id="IPR041854">
    <property type="entry name" value="BFD-like_2Fe2S-bd_dom_sf"/>
</dbReference>
<accession>A0A8J7FDJ6</accession>
<comment type="caution">
    <text evidence="4">The sequence shown here is derived from an EMBL/GenBank/DDBJ whole genome shotgun (WGS) entry which is preliminary data.</text>
</comment>
<dbReference type="RefSeq" id="WP_193953713.1">
    <property type="nucleotide sequence ID" value="NZ_JADEYS010000012.1"/>
</dbReference>
<dbReference type="PANTHER" id="PTHR42949">
    <property type="entry name" value="ANAEROBIC GLYCEROL-3-PHOSPHATE DEHYDROGENASE SUBUNIT B"/>
    <property type="match status" value="1"/>
</dbReference>
<reference evidence="4" key="1">
    <citation type="submission" date="2020-10" db="EMBL/GenBank/DDBJ databases">
        <title>Bacterium isolated from coastal waters sediment.</title>
        <authorList>
            <person name="Chen R.-J."/>
            <person name="Lu D.-C."/>
            <person name="Zhu K.-L."/>
            <person name="Du Z.-J."/>
        </authorList>
    </citation>
    <scope>NUCLEOTIDE SEQUENCE</scope>
    <source>
        <strain evidence="4">N1Y112</strain>
    </source>
</reference>
<evidence type="ECO:0000259" key="3">
    <source>
        <dbReference type="Pfam" id="PF17806"/>
    </source>
</evidence>